<dbReference type="NCBIfam" id="NF006621">
    <property type="entry name" value="PRK09189.1"/>
    <property type="match status" value="1"/>
</dbReference>
<sequence>MRVLVTRPEPGGKRTAARLRRIGHEPVLMPLFKARVTAEVSDLPPAHALSGLIATSARAFDMFPAGAADPALGGLPVHAVGAATARAARAAGFRDVREGGGTARELADSLRASGAGDGRLLYLAGTPRTAVIEDSFKVERFAHEVLECYRMDEISYPTDSLTCDILTPFPEVVLLYSANAGRRLVELVEAEALGYRLDSARFLCLSETIAAELPARWRVNAAVAVRPNEDSLLASLTALG</sequence>
<dbReference type="Gene3D" id="3.40.50.10090">
    <property type="match status" value="1"/>
</dbReference>
<dbReference type="RefSeq" id="WP_066174891.1">
    <property type="nucleotide sequence ID" value="NZ_LQZT01000002.1"/>
</dbReference>
<dbReference type="SUPFAM" id="SSF69618">
    <property type="entry name" value="HemD-like"/>
    <property type="match status" value="1"/>
</dbReference>
<reference evidence="2 3" key="1">
    <citation type="submission" date="2015-12" db="EMBL/GenBank/DDBJ databases">
        <authorList>
            <person name="Shamseldin A."/>
            <person name="Moawad H."/>
            <person name="Abd El-Rahim W.M."/>
            <person name="Sadowsky M.J."/>
        </authorList>
    </citation>
    <scope>NUCLEOTIDE SEQUENCE [LARGE SCALE GENOMIC DNA]</scope>
    <source>
        <strain evidence="2 3">JC234</strain>
    </source>
</reference>
<dbReference type="GO" id="GO:0004852">
    <property type="term" value="F:uroporphyrinogen-III synthase activity"/>
    <property type="evidence" value="ECO:0007669"/>
    <property type="project" value="InterPro"/>
</dbReference>
<dbReference type="CDD" id="cd06578">
    <property type="entry name" value="HemD"/>
    <property type="match status" value="1"/>
</dbReference>
<proteinExistence type="predicted"/>
<dbReference type="GO" id="GO:0033014">
    <property type="term" value="P:tetrapyrrole biosynthetic process"/>
    <property type="evidence" value="ECO:0007669"/>
    <property type="project" value="InterPro"/>
</dbReference>
<dbReference type="Proteomes" id="UP000094795">
    <property type="component" value="Unassembled WGS sequence"/>
</dbReference>
<evidence type="ECO:0000313" key="2">
    <source>
        <dbReference type="EMBL" id="OCW58938.1"/>
    </source>
</evidence>
<feature type="domain" description="Tetrapyrrole biosynthesis uroporphyrinogen III synthase" evidence="1">
    <location>
        <begin position="14"/>
        <end position="233"/>
    </location>
</feature>
<evidence type="ECO:0000259" key="1">
    <source>
        <dbReference type="Pfam" id="PF02602"/>
    </source>
</evidence>
<dbReference type="InterPro" id="IPR036108">
    <property type="entry name" value="4pyrrol_syn_uPrphyn_synt_sf"/>
</dbReference>
<keyword evidence="3" id="KW-1185">Reference proteome</keyword>
<comment type="caution">
    <text evidence="2">The sequence shown here is derived from an EMBL/GenBank/DDBJ whole genome shotgun (WGS) entry which is preliminary data.</text>
</comment>
<dbReference type="STRING" id="1480615.AWJ14_04255"/>
<name>A0A1C1YZK7_9HYPH</name>
<evidence type="ECO:0000313" key="3">
    <source>
        <dbReference type="Proteomes" id="UP000094795"/>
    </source>
</evidence>
<protein>
    <recommendedName>
        <fullName evidence="1">Tetrapyrrole biosynthesis uroporphyrinogen III synthase domain-containing protein</fullName>
    </recommendedName>
</protein>
<dbReference type="AlphaFoldDB" id="A0A1C1YZK7"/>
<gene>
    <name evidence="2" type="ORF">AWJ14_04255</name>
</gene>
<dbReference type="Pfam" id="PF02602">
    <property type="entry name" value="HEM4"/>
    <property type="match status" value="1"/>
</dbReference>
<organism evidence="2 3">
    <name type="scientific">Hoeflea olei</name>
    <dbReference type="NCBI Taxonomy" id="1480615"/>
    <lineage>
        <taxon>Bacteria</taxon>
        <taxon>Pseudomonadati</taxon>
        <taxon>Pseudomonadota</taxon>
        <taxon>Alphaproteobacteria</taxon>
        <taxon>Hyphomicrobiales</taxon>
        <taxon>Rhizobiaceae</taxon>
        <taxon>Hoeflea</taxon>
    </lineage>
</organism>
<accession>A0A1C1YZK7</accession>
<dbReference type="OrthoDB" id="7163809at2"/>
<dbReference type="EMBL" id="LQZT01000002">
    <property type="protein sequence ID" value="OCW58938.1"/>
    <property type="molecule type" value="Genomic_DNA"/>
</dbReference>
<dbReference type="InterPro" id="IPR003754">
    <property type="entry name" value="4pyrrol_synth_uPrphyn_synth"/>
</dbReference>